<dbReference type="InterPro" id="IPR001279">
    <property type="entry name" value="Metallo-B-lactamas"/>
</dbReference>
<reference evidence="2 3" key="1">
    <citation type="submission" date="2018-06" db="EMBL/GenBank/DDBJ databases">
        <authorList>
            <consortium name="Pathogen Informatics"/>
            <person name="Doyle S."/>
        </authorList>
    </citation>
    <scope>NUCLEOTIDE SEQUENCE [LARGE SCALE GENOMIC DNA]</scope>
    <source>
        <strain evidence="2 3">NCTC10723</strain>
    </source>
</reference>
<name>A0A377GYD5_9FUSO</name>
<dbReference type="Gene3D" id="3.60.15.10">
    <property type="entry name" value="Ribonuclease Z/Hydroxyacylglutathione hydrolase-like"/>
    <property type="match status" value="1"/>
</dbReference>
<dbReference type="AlphaFoldDB" id="A0A377GYD5"/>
<dbReference type="Pfam" id="PF12706">
    <property type="entry name" value="Lactamase_B_2"/>
    <property type="match status" value="1"/>
</dbReference>
<dbReference type="EMBL" id="UGGU01000003">
    <property type="protein sequence ID" value="STO31772.1"/>
    <property type="molecule type" value="Genomic_DNA"/>
</dbReference>
<sequence>MKISILGSGSAGNSTYIESDKARILIDAGFSCKKIEERLYSIRKTILDIDAILITHEHIDHIQGAGIISRKYNIPIYITPESFKAGESKLGKIDPENLKFIDKNKFVINDSLLIKPFDVMHDAKRTVGYRIETQNSKVAVISTDIGYINNVVRENFKEANIMIIESNYDYNMLMKCNYPWDLKARVKSRNGHLSNNEAAKFIKDMYDGNLRKVYLAHISKDSNSQAIVKSTIAQELKENKIKLEYELANQDTVTELFEF</sequence>
<dbReference type="InterPro" id="IPR036866">
    <property type="entry name" value="RibonucZ/Hydroxyglut_hydro"/>
</dbReference>
<evidence type="ECO:0000313" key="3">
    <source>
        <dbReference type="Proteomes" id="UP000255328"/>
    </source>
</evidence>
<evidence type="ECO:0000313" key="2">
    <source>
        <dbReference type="EMBL" id="STO31772.1"/>
    </source>
</evidence>
<dbReference type="RefSeq" id="WP_115270384.1">
    <property type="nucleotide sequence ID" value="NZ_CASFEE010000010.1"/>
</dbReference>
<feature type="domain" description="Metallo-beta-lactamase" evidence="1">
    <location>
        <begin position="11"/>
        <end position="217"/>
    </location>
</feature>
<dbReference type="SMART" id="SM00849">
    <property type="entry name" value="Lactamase_B"/>
    <property type="match status" value="1"/>
</dbReference>
<dbReference type="SUPFAM" id="SSF56281">
    <property type="entry name" value="Metallo-hydrolase/oxidoreductase"/>
    <property type="match status" value="1"/>
</dbReference>
<protein>
    <submittedName>
        <fullName evidence="2">Ribonuclease Z</fullName>
    </submittedName>
</protein>
<evidence type="ECO:0000259" key="1">
    <source>
        <dbReference type="SMART" id="SM00849"/>
    </source>
</evidence>
<dbReference type="OrthoDB" id="9781189at2"/>
<dbReference type="PANTHER" id="PTHR47619:SF1">
    <property type="entry name" value="EXODEOXYRIBONUCLEASE WALJ"/>
    <property type="match status" value="1"/>
</dbReference>
<proteinExistence type="predicted"/>
<dbReference type="PANTHER" id="PTHR47619">
    <property type="entry name" value="METALLO-HYDROLASE YYCJ-RELATED"/>
    <property type="match status" value="1"/>
</dbReference>
<gene>
    <name evidence="2" type="ORF">NCTC10723_01231</name>
</gene>
<keyword evidence="3" id="KW-1185">Reference proteome</keyword>
<accession>A0A377GYD5</accession>
<organism evidence="2 3">
    <name type="scientific">Fusobacterium necrogenes</name>
    <dbReference type="NCBI Taxonomy" id="858"/>
    <lineage>
        <taxon>Bacteria</taxon>
        <taxon>Fusobacteriati</taxon>
        <taxon>Fusobacteriota</taxon>
        <taxon>Fusobacteriia</taxon>
        <taxon>Fusobacteriales</taxon>
        <taxon>Fusobacteriaceae</taxon>
        <taxon>Fusobacterium</taxon>
    </lineage>
</organism>
<dbReference type="InterPro" id="IPR052533">
    <property type="entry name" value="WalJ/YycJ-like"/>
</dbReference>
<dbReference type="Proteomes" id="UP000255328">
    <property type="component" value="Unassembled WGS sequence"/>
</dbReference>